<accession>A0A6L2LDE8</accession>
<comment type="caution">
    <text evidence="2">The sequence shown here is derived from an EMBL/GenBank/DDBJ whole genome shotgun (WGS) entry which is preliminary data.</text>
</comment>
<dbReference type="InterPro" id="IPR053937">
    <property type="entry name" value="GOST_TM"/>
</dbReference>
<reference evidence="2" key="1">
    <citation type="journal article" date="2019" name="Sci. Rep.">
        <title>Draft genome of Tanacetum cinerariifolium, the natural source of mosquito coil.</title>
        <authorList>
            <person name="Yamashiro T."/>
            <person name="Shiraishi A."/>
            <person name="Satake H."/>
            <person name="Nakayama K."/>
        </authorList>
    </citation>
    <scope>NUCLEOTIDE SEQUENCE</scope>
</reference>
<evidence type="ECO:0000259" key="1">
    <source>
        <dbReference type="Pfam" id="PF06814"/>
    </source>
</evidence>
<feature type="domain" description="GOST seven transmembrane" evidence="1">
    <location>
        <begin position="91"/>
        <end position="139"/>
    </location>
</feature>
<dbReference type="Pfam" id="PF06814">
    <property type="entry name" value="GOST_TM"/>
    <property type="match status" value="1"/>
</dbReference>
<keyword evidence="2" id="KW-0472">Membrane</keyword>
<dbReference type="AlphaFoldDB" id="A0A6L2LDE8"/>
<organism evidence="2">
    <name type="scientific">Tanacetum cinerariifolium</name>
    <name type="common">Dalmatian daisy</name>
    <name type="synonym">Chrysanthemum cinerariifolium</name>
    <dbReference type="NCBI Taxonomy" id="118510"/>
    <lineage>
        <taxon>Eukaryota</taxon>
        <taxon>Viridiplantae</taxon>
        <taxon>Streptophyta</taxon>
        <taxon>Embryophyta</taxon>
        <taxon>Tracheophyta</taxon>
        <taxon>Spermatophyta</taxon>
        <taxon>Magnoliopsida</taxon>
        <taxon>eudicotyledons</taxon>
        <taxon>Gunneridae</taxon>
        <taxon>Pentapetalae</taxon>
        <taxon>asterids</taxon>
        <taxon>campanulids</taxon>
        <taxon>Asterales</taxon>
        <taxon>Asteraceae</taxon>
        <taxon>Asteroideae</taxon>
        <taxon>Anthemideae</taxon>
        <taxon>Anthemidinae</taxon>
        <taxon>Tanacetum</taxon>
    </lineage>
</organism>
<keyword evidence="2" id="KW-0812">Transmembrane</keyword>
<proteinExistence type="predicted"/>
<sequence>MVKSGNCCLAVSVERWCRLFRFEEIRFQRPQEASNFCTGMIYAILFEVDDRETIGACKEQQILAGLKYLVFHLMSMRKLPLCNHVLCRSQELELTFGTVKRTVSHLIILTVLMGYGVVRPTLGGLTSKVVMLGGTFFLHLKCLSW</sequence>
<evidence type="ECO:0000313" key="2">
    <source>
        <dbReference type="EMBL" id="GEU59728.1"/>
    </source>
</evidence>
<protein>
    <submittedName>
        <fullName evidence="2">Transmembrane protein 87A</fullName>
    </submittedName>
</protein>
<name>A0A6L2LDE8_TANCI</name>
<dbReference type="EMBL" id="BKCJ010004219">
    <property type="protein sequence ID" value="GEU59728.1"/>
    <property type="molecule type" value="Genomic_DNA"/>
</dbReference>
<gene>
    <name evidence="2" type="ORF">Tci_031706</name>
</gene>